<feature type="domain" description="Aminoglycoside phosphotransferase" evidence="3">
    <location>
        <begin position="114"/>
        <end position="339"/>
    </location>
</feature>
<reference evidence="4" key="1">
    <citation type="submission" date="2018-05" db="EMBL/GenBank/DDBJ databases">
        <authorList>
            <person name="Lanie J.A."/>
            <person name="Ng W.-L."/>
            <person name="Kazmierczak K.M."/>
            <person name="Andrzejewski T.M."/>
            <person name="Davidsen T.M."/>
            <person name="Wayne K.J."/>
            <person name="Tettelin H."/>
            <person name="Glass J.I."/>
            <person name="Rusch D."/>
            <person name="Podicherti R."/>
            <person name="Tsui H.-C.T."/>
            <person name="Winkler M.E."/>
        </authorList>
    </citation>
    <scope>NUCLEOTIDE SEQUENCE</scope>
</reference>
<evidence type="ECO:0000259" key="3">
    <source>
        <dbReference type="Pfam" id="PF01636"/>
    </source>
</evidence>
<proteinExistence type="predicted"/>
<sequence length="403" mass="48077">MNISQKPPEILSEAEKHIQNLQGQIECLWGQIREKDAQINQLQQLCATAQKSIRRLIEQNRLLLVSSQQSGMQDSHSHTGSRSNRHSSREPTYEKTVVCSLVNAHFPDWSIRELRFCGQGSSFCTYTLNQDYIIRCARHRDSVRRLRWEERLLPKLQPQLQISIPQFQHVGYMSNGLPFCIYPMISGQPFEEKYYHRLSEVQRENVVQQVADFLKVLHNFPIEEAITYSIPFREITEYPVRDMLQLVRQKLHPKLSLAEQQQCQRWFDIYINNESDFSYQPSLIHGDLQPRHILFNEEKGEIVGIIDFEDIRVSDPAHDLYYMYRNYGDDFWHRLLQHYCPPNLKYCQWKFRFSRLVDIIQHLLENIEDRRFNNIEEGLEELQEFLNRHNPDEIERSSMKSHQ</sequence>
<dbReference type="AlphaFoldDB" id="A0A381WS77"/>
<dbReference type="Gene3D" id="3.30.200.20">
    <property type="entry name" value="Phosphorylase Kinase, domain 1"/>
    <property type="match status" value="1"/>
</dbReference>
<evidence type="ECO:0000256" key="1">
    <source>
        <dbReference type="SAM" id="Coils"/>
    </source>
</evidence>
<dbReference type="InterPro" id="IPR011009">
    <property type="entry name" value="Kinase-like_dom_sf"/>
</dbReference>
<feature type="region of interest" description="Disordered" evidence="2">
    <location>
        <begin position="68"/>
        <end position="91"/>
    </location>
</feature>
<gene>
    <name evidence="4" type="ORF">METZ01_LOCUS107962</name>
</gene>
<dbReference type="EMBL" id="UINC01012646">
    <property type="protein sequence ID" value="SVA55108.1"/>
    <property type="molecule type" value="Genomic_DNA"/>
</dbReference>
<dbReference type="InterPro" id="IPR051678">
    <property type="entry name" value="AGP_Transferase"/>
</dbReference>
<feature type="compositionally biased region" description="Polar residues" evidence="2">
    <location>
        <begin position="68"/>
        <end position="82"/>
    </location>
</feature>
<evidence type="ECO:0000256" key="2">
    <source>
        <dbReference type="SAM" id="MobiDB-lite"/>
    </source>
</evidence>
<dbReference type="InterPro" id="IPR002575">
    <property type="entry name" value="Aminoglycoside_PTrfase"/>
</dbReference>
<dbReference type="PANTHER" id="PTHR21310:SF15">
    <property type="entry name" value="AMINOGLYCOSIDE PHOSPHOTRANSFERASE DOMAIN-CONTAINING PROTEIN"/>
    <property type="match status" value="1"/>
</dbReference>
<protein>
    <recommendedName>
        <fullName evidence="3">Aminoglycoside phosphotransferase domain-containing protein</fullName>
    </recommendedName>
</protein>
<name>A0A381WS77_9ZZZZ</name>
<dbReference type="Gene3D" id="3.90.1200.10">
    <property type="match status" value="1"/>
</dbReference>
<accession>A0A381WS77</accession>
<dbReference type="SUPFAM" id="SSF56112">
    <property type="entry name" value="Protein kinase-like (PK-like)"/>
    <property type="match status" value="1"/>
</dbReference>
<dbReference type="Pfam" id="PF01636">
    <property type="entry name" value="APH"/>
    <property type="match status" value="1"/>
</dbReference>
<keyword evidence="1" id="KW-0175">Coiled coil</keyword>
<dbReference type="PANTHER" id="PTHR21310">
    <property type="entry name" value="AMINOGLYCOSIDE PHOSPHOTRANSFERASE-RELATED-RELATED"/>
    <property type="match status" value="1"/>
</dbReference>
<feature type="coiled-coil region" evidence="1">
    <location>
        <begin position="32"/>
        <end position="59"/>
    </location>
</feature>
<organism evidence="4">
    <name type="scientific">marine metagenome</name>
    <dbReference type="NCBI Taxonomy" id="408172"/>
    <lineage>
        <taxon>unclassified sequences</taxon>
        <taxon>metagenomes</taxon>
        <taxon>ecological metagenomes</taxon>
    </lineage>
</organism>
<evidence type="ECO:0000313" key="4">
    <source>
        <dbReference type="EMBL" id="SVA55108.1"/>
    </source>
</evidence>